<dbReference type="InterPro" id="IPR039420">
    <property type="entry name" value="WalR-like"/>
</dbReference>
<evidence type="ECO:0000256" key="2">
    <source>
        <dbReference type="ARBA" id="ARBA00023125"/>
    </source>
</evidence>
<dbReference type="Proteomes" id="UP001209486">
    <property type="component" value="Unassembled WGS sequence"/>
</dbReference>
<dbReference type="PANTHER" id="PTHR43214">
    <property type="entry name" value="TWO-COMPONENT RESPONSE REGULATOR"/>
    <property type="match status" value="1"/>
</dbReference>
<proteinExistence type="predicted"/>
<dbReference type="PROSITE" id="PS50110">
    <property type="entry name" value="RESPONSE_REGULATORY"/>
    <property type="match status" value="1"/>
</dbReference>
<evidence type="ECO:0000313" key="5">
    <source>
        <dbReference type="EMBL" id="MCU9969732.1"/>
    </source>
</evidence>
<dbReference type="Gene3D" id="3.40.50.2300">
    <property type="match status" value="1"/>
</dbReference>
<comment type="caution">
    <text evidence="5">The sequence shown here is derived from an EMBL/GenBank/DDBJ whole genome shotgun (WGS) entry which is preliminary data.</text>
</comment>
<reference evidence="5 8" key="1">
    <citation type="submission" date="2019-08" db="EMBL/GenBank/DDBJ databases">
        <title>Comparison of rpoB and gyrB Sequences from Mobiluncus Species and Development of a Multiplex PCR Method for Clinical Detection of Mobiluncus curtisii and Mobiluncus mulieris.</title>
        <authorList>
            <person name="Yang L."/>
            <person name="Shen Y."/>
            <person name="Xu G."/>
            <person name="Shu L.-B."/>
            <person name="Hu J."/>
            <person name="Zhang R."/>
            <person name="Wang Y."/>
            <person name="Zhou H.-W."/>
            <person name="Zhang X."/>
        </authorList>
    </citation>
    <scope>NUCLEOTIDE SEQUENCE [LARGE SCALE GENOMIC DNA]</scope>
    <source>
        <strain evidence="5 8">M26</strain>
    </source>
</reference>
<dbReference type="EMBL" id="VSZY01000023">
    <property type="protein sequence ID" value="MCU9969732.1"/>
    <property type="molecule type" value="Genomic_DNA"/>
</dbReference>
<dbReference type="GO" id="GO:0003677">
    <property type="term" value="F:DNA binding"/>
    <property type="evidence" value="ECO:0007669"/>
    <property type="project" value="UniProtKB-KW"/>
</dbReference>
<evidence type="ECO:0000313" key="7">
    <source>
        <dbReference type="Proteomes" id="UP000582487"/>
    </source>
</evidence>
<dbReference type="Pfam" id="PF00072">
    <property type="entry name" value="Response_reg"/>
    <property type="match status" value="1"/>
</dbReference>
<dbReference type="InterPro" id="IPR000792">
    <property type="entry name" value="Tscrpt_reg_LuxR_C"/>
</dbReference>
<dbReference type="RefSeq" id="WP_004016575.1">
    <property type="nucleotide sequence ID" value="NZ_JABCUP010000023.1"/>
</dbReference>
<feature type="modified residue" description="4-aspartylphosphate" evidence="3">
    <location>
        <position position="59"/>
    </location>
</feature>
<dbReference type="GO" id="GO:0000160">
    <property type="term" value="P:phosphorelay signal transduction system"/>
    <property type="evidence" value="ECO:0007669"/>
    <property type="project" value="InterPro"/>
</dbReference>
<dbReference type="EMBL" id="JABCUV010000013">
    <property type="protein sequence ID" value="NMW93949.1"/>
    <property type="molecule type" value="Genomic_DNA"/>
</dbReference>
<dbReference type="InterPro" id="IPR016032">
    <property type="entry name" value="Sig_transdc_resp-reg_C-effctor"/>
</dbReference>
<dbReference type="SUPFAM" id="SSF46894">
    <property type="entry name" value="C-terminal effector domain of the bipartite response regulators"/>
    <property type="match status" value="1"/>
</dbReference>
<evidence type="ECO:0000256" key="3">
    <source>
        <dbReference type="PROSITE-ProRule" id="PRU00169"/>
    </source>
</evidence>
<accession>A0A378PEV0</accession>
<organism evidence="5 8">
    <name type="scientific">Mobiluncus mulieris</name>
    <dbReference type="NCBI Taxonomy" id="2052"/>
    <lineage>
        <taxon>Bacteria</taxon>
        <taxon>Bacillati</taxon>
        <taxon>Actinomycetota</taxon>
        <taxon>Actinomycetes</taxon>
        <taxon>Actinomycetales</taxon>
        <taxon>Actinomycetaceae</taxon>
        <taxon>Mobiluncus</taxon>
    </lineage>
</organism>
<name>A0A378PEV0_9ACTO</name>
<dbReference type="Proteomes" id="UP000582487">
    <property type="component" value="Unassembled WGS sequence"/>
</dbReference>
<dbReference type="InterPro" id="IPR011006">
    <property type="entry name" value="CheY-like_superfamily"/>
</dbReference>
<feature type="domain" description="Response regulatory" evidence="4">
    <location>
        <begin position="8"/>
        <end position="124"/>
    </location>
</feature>
<evidence type="ECO:0000313" key="6">
    <source>
        <dbReference type="EMBL" id="NMW93949.1"/>
    </source>
</evidence>
<dbReference type="InterPro" id="IPR058245">
    <property type="entry name" value="NreC/VraR/RcsB-like_REC"/>
</dbReference>
<evidence type="ECO:0000256" key="1">
    <source>
        <dbReference type="ARBA" id="ARBA00022553"/>
    </source>
</evidence>
<evidence type="ECO:0000313" key="8">
    <source>
        <dbReference type="Proteomes" id="UP001209486"/>
    </source>
</evidence>
<dbReference type="InterPro" id="IPR001789">
    <property type="entry name" value="Sig_transdc_resp-reg_receiver"/>
</dbReference>
<dbReference type="GO" id="GO:0006355">
    <property type="term" value="P:regulation of DNA-templated transcription"/>
    <property type="evidence" value="ECO:0007669"/>
    <property type="project" value="InterPro"/>
</dbReference>
<dbReference type="CDD" id="cd17535">
    <property type="entry name" value="REC_NarL-like"/>
    <property type="match status" value="1"/>
</dbReference>
<gene>
    <name evidence="5" type="ORF">FYZ43_10145</name>
    <name evidence="6" type="ORF">HHJ74_09690</name>
</gene>
<keyword evidence="1 3" id="KW-0597">Phosphoprotein</keyword>
<dbReference type="SMART" id="SM00448">
    <property type="entry name" value="REC"/>
    <property type="match status" value="1"/>
</dbReference>
<reference evidence="6 7" key="2">
    <citation type="submission" date="2020-04" db="EMBL/GenBank/DDBJ databases">
        <title>Antimicrobial susceptibility and clonality of vaginal-derived multi-drug resistant Mobiluncus isolates in China.</title>
        <authorList>
            <person name="Zhang X."/>
        </authorList>
    </citation>
    <scope>NUCLEOTIDE SEQUENCE [LARGE SCALE GENOMIC DNA]</scope>
    <source>
        <strain evidence="6 7">7</strain>
    </source>
</reference>
<dbReference type="AlphaFoldDB" id="A0A378PEV0"/>
<dbReference type="SMART" id="SM00421">
    <property type="entry name" value="HTH_LUXR"/>
    <property type="match status" value="1"/>
</dbReference>
<sequence>MNSNTEIKILIADDDQIIRDGLSSLLDSQDGLRVVATAENGQEVFTQLQAHPVDLALLDVDMPVMSGIEAARKLKLEYPDITIVMLTVFEHVESLGQALGAGVRGFLTKDIPAAELAELIRKAHNGQQVMGTRPIQILTENYAQTQQDREQYRGFIAAVDSLPEHLRPTFRLLLQALANKNIARKLRLKDSTVRSYVSDILEHTGCATRGELAITAVKAGIRE</sequence>
<evidence type="ECO:0000259" key="4">
    <source>
        <dbReference type="PROSITE" id="PS50110"/>
    </source>
</evidence>
<keyword evidence="2" id="KW-0238">DNA-binding</keyword>
<dbReference type="SUPFAM" id="SSF52172">
    <property type="entry name" value="CheY-like"/>
    <property type="match status" value="1"/>
</dbReference>
<protein>
    <submittedName>
        <fullName evidence="5">Response regulator transcription factor</fullName>
    </submittedName>
</protein>